<dbReference type="InterPro" id="IPR023048">
    <property type="entry name" value="NADH:quinone_OxRdtase_FMN_depd"/>
</dbReference>
<dbReference type="GO" id="GO:0010181">
    <property type="term" value="F:FMN binding"/>
    <property type="evidence" value="ECO:0007669"/>
    <property type="project" value="UniProtKB-UniRule"/>
</dbReference>
<keyword evidence="4 6" id="KW-0520">NAD</keyword>
<dbReference type="GO" id="GO:0016655">
    <property type="term" value="F:oxidoreductase activity, acting on NAD(P)H, quinone or similar compound as acceptor"/>
    <property type="evidence" value="ECO:0007669"/>
    <property type="project" value="InterPro"/>
</dbReference>
<keyword evidence="1 6" id="KW-0285">Flavoprotein</keyword>
<keyword evidence="2 6" id="KW-0288">FMN</keyword>
<name>A0A1G7HFD8_9RHOB</name>
<evidence type="ECO:0000313" key="8">
    <source>
        <dbReference type="EMBL" id="SDE99217.1"/>
    </source>
</evidence>
<evidence type="ECO:0000313" key="9">
    <source>
        <dbReference type="Proteomes" id="UP000199399"/>
    </source>
</evidence>
<comment type="catalytic activity">
    <reaction evidence="6">
        <text>2 a quinone + NADH + H(+) = 2 a 1,4-benzosemiquinone + NAD(+)</text>
        <dbReference type="Rhea" id="RHEA:65952"/>
        <dbReference type="ChEBI" id="CHEBI:15378"/>
        <dbReference type="ChEBI" id="CHEBI:57540"/>
        <dbReference type="ChEBI" id="CHEBI:57945"/>
        <dbReference type="ChEBI" id="CHEBI:132124"/>
        <dbReference type="ChEBI" id="CHEBI:134225"/>
    </reaction>
</comment>
<evidence type="ECO:0000256" key="2">
    <source>
        <dbReference type="ARBA" id="ARBA00022643"/>
    </source>
</evidence>
<evidence type="ECO:0000256" key="5">
    <source>
        <dbReference type="ARBA" id="ARBA00048542"/>
    </source>
</evidence>
<evidence type="ECO:0000256" key="1">
    <source>
        <dbReference type="ARBA" id="ARBA00022630"/>
    </source>
</evidence>
<dbReference type="SUPFAM" id="SSF52218">
    <property type="entry name" value="Flavoproteins"/>
    <property type="match status" value="1"/>
</dbReference>
<comment type="function">
    <text evidence="6">Also exhibits azoreductase activity. Catalyzes the reductive cleavage of the azo bond in aromatic azo compounds to the corresponding amines.</text>
</comment>
<comment type="function">
    <text evidence="6">Quinone reductase that provides resistance to thiol-specific stress caused by electrophilic quinones.</text>
</comment>
<dbReference type="GO" id="GO:0009055">
    <property type="term" value="F:electron transfer activity"/>
    <property type="evidence" value="ECO:0007669"/>
    <property type="project" value="UniProtKB-UniRule"/>
</dbReference>
<dbReference type="AlphaFoldDB" id="A0A1G7HFD8"/>
<dbReference type="RefSeq" id="WP_093738106.1">
    <property type="nucleotide sequence ID" value="NZ_FNBP01000001.1"/>
</dbReference>
<dbReference type="GO" id="GO:0016652">
    <property type="term" value="F:oxidoreductase activity, acting on NAD(P)H as acceptor"/>
    <property type="evidence" value="ECO:0007669"/>
    <property type="project" value="UniProtKB-UniRule"/>
</dbReference>
<dbReference type="OrthoDB" id="9787136at2"/>
<dbReference type="STRING" id="218672.SAMN04489759_101104"/>
<dbReference type="EMBL" id="FNBP01000001">
    <property type="protein sequence ID" value="SDE99217.1"/>
    <property type="molecule type" value="Genomic_DNA"/>
</dbReference>
<dbReference type="InterPro" id="IPR003680">
    <property type="entry name" value="Flavodoxin_fold"/>
</dbReference>
<gene>
    <name evidence="6" type="primary">azoR</name>
    <name evidence="8" type="ORF">SAMN04489759_101104</name>
</gene>
<comment type="subunit">
    <text evidence="6">Homodimer.</text>
</comment>
<feature type="domain" description="Flavodoxin-like fold" evidence="7">
    <location>
        <begin position="1"/>
        <end position="189"/>
    </location>
</feature>
<comment type="caution">
    <text evidence="6">Lacks conserved residue(s) required for the propagation of feature annotation.</text>
</comment>
<dbReference type="InterPro" id="IPR029039">
    <property type="entry name" value="Flavoprotein-like_sf"/>
</dbReference>
<accession>A0A1G7HFD8</accession>
<dbReference type="Gene3D" id="3.40.50.360">
    <property type="match status" value="1"/>
</dbReference>
<feature type="binding site" evidence="6">
    <location>
        <position position="9"/>
    </location>
    <ligand>
        <name>FMN</name>
        <dbReference type="ChEBI" id="CHEBI:58210"/>
    </ligand>
</feature>
<dbReference type="InterPro" id="IPR050104">
    <property type="entry name" value="FMN-dep_NADH:Q_OxRdtase_AzoR1"/>
</dbReference>
<comment type="catalytic activity">
    <reaction evidence="5">
        <text>N,N-dimethyl-1,4-phenylenediamine + anthranilate + 2 NAD(+) = 2-(4-dimethylaminophenyl)diazenylbenzoate + 2 NADH + 2 H(+)</text>
        <dbReference type="Rhea" id="RHEA:55872"/>
        <dbReference type="ChEBI" id="CHEBI:15378"/>
        <dbReference type="ChEBI" id="CHEBI:15783"/>
        <dbReference type="ChEBI" id="CHEBI:16567"/>
        <dbReference type="ChEBI" id="CHEBI:57540"/>
        <dbReference type="ChEBI" id="CHEBI:57945"/>
        <dbReference type="ChEBI" id="CHEBI:71579"/>
        <dbReference type="EC" id="1.7.1.17"/>
    </reaction>
    <physiologicalReaction direction="right-to-left" evidence="5">
        <dbReference type="Rhea" id="RHEA:55874"/>
    </physiologicalReaction>
</comment>
<dbReference type="EC" id="1.7.1.17" evidence="6"/>
<organism evidence="8 9">
    <name type="scientific">Sulfitobacter delicatus</name>
    <dbReference type="NCBI Taxonomy" id="218672"/>
    <lineage>
        <taxon>Bacteria</taxon>
        <taxon>Pseudomonadati</taxon>
        <taxon>Pseudomonadota</taxon>
        <taxon>Alphaproteobacteria</taxon>
        <taxon>Rhodobacterales</taxon>
        <taxon>Roseobacteraceae</taxon>
        <taxon>Sulfitobacter</taxon>
    </lineage>
</organism>
<reference evidence="9" key="1">
    <citation type="submission" date="2016-10" db="EMBL/GenBank/DDBJ databases">
        <authorList>
            <person name="Varghese N."/>
            <person name="Submissions S."/>
        </authorList>
    </citation>
    <scope>NUCLEOTIDE SEQUENCE [LARGE SCALE GENOMIC DNA]</scope>
    <source>
        <strain evidence="9">DSM 16477</strain>
    </source>
</reference>
<sequence>MTILRIETSVNREHSVTRKLTDRIISTLDDANVVTRDIATNPLPLIDSSWASARVKPEDERSALDKEALALSDALVAEVQAADTIVIGAPIYNFTIPASLKAWIDLIARVGVTFRYTENGPEGLLQNKRVIVAFASGGTGLDSAADFASGYLRFMLGFLGLTDVTFVAADQLAMDAEGTIARANAQIDALRQAA</sequence>
<dbReference type="HAMAP" id="MF_01216">
    <property type="entry name" value="Azoreductase_type1"/>
    <property type="match status" value="1"/>
</dbReference>
<dbReference type="PANTHER" id="PTHR43741">
    <property type="entry name" value="FMN-DEPENDENT NADH-AZOREDUCTASE 1"/>
    <property type="match status" value="1"/>
</dbReference>
<keyword evidence="3 6" id="KW-0560">Oxidoreductase</keyword>
<dbReference type="EC" id="1.6.5.-" evidence="6"/>
<dbReference type="Proteomes" id="UP000199399">
    <property type="component" value="Unassembled WGS sequence"/>
</dbReference>
<comment type="cofactor">
    <cofactor evidence="6">
        <name>FMN</name>
        <dbReference type="ChEBI" id="CHEBI:58210"/>
    </cofactor>
    <text evidence="6">Binds 1 FMN per subunit.</text>
</comment>
<proteinExistence type="inferred from homology"/>
<evidence type="ECO:0000256" key="4">
    <source>
        <dbReference type="ARBA" id="ARBA00023027"/>
    </source>
</evidence>
<evidence type="ECO:0000256" key="3">
    <source>
        <dbReference type="ARBA" id="ARBA00023002"/>
    </source>
</evidence>
<comment type="similarity">
    <text evidence="6">Belongs to the azoreductase type 1 family.</text>
</comment>
<protein>
    <recommendedName>
        <fullName evidence="6">FMN dependent NADH:quinone oxidoreductase</fullName>
        <ecNumber evidence="6">1.6.5.-</ecNumber>
    </recommendedName>
    <alternativeName>
        <fullName evidence="6">Azo-dye reductase</fullName>
    </alternativeName>
    <alternativeName>
        <fullName evidence="6">FMN-dependent NADH-azo compound oxidoreductase</fullName>
    </alternativeName>
    <alternativeName>
        <fullName evidence="6">FMN-dependent NADH-azoreductase</fullName>
        <ecNumber evidence="6">1.7.1.17</ecNumber>
    </alternativeName>
</protein>
<evidence type="ECO:0000259" key="7">
    <source>
        <dbReference type="Pfam" id="PF02525"/>
    </source>
</evidence>
<keyword evidence="9" id="KW-1185">Reference proteome</keyword>
<dbReference type="PANTHER" id="PTHR43741:SF2">
    <property type="entry name" value="FMN-DEPENDENT NADH:QUINONE OXIDOREDUCTASE"/>
    <property type="match status" value="1"/>
</dbReference>
<evidence type="ECO:0000256" key="6">
    <source>
        <dbReference type="HAMAP-Rule" id="MF_01216"/>
    </source>
</evidence>
<dbReference type="Pfam" id="PF02525">
    <property type="entry name" value="Flavodoxin_2"/>
    <property type="match status" value="1"/>
</dbReference>